<dbReference type="InterPro" id="IPR044000">
    <property type="entry name" value="Phage_tube_2"/>
</dbReference>
<dbReference type="AlphaFoldDB" id="M4VHR7"/>
<dbReference type="Proteomes" id="UP000011932">
    <property type="component" value="Chromosome"/>
</dbReference>
<dbReference type="OrthoDB" id="1680496at2"/>
<dbReference type="KEGG" id="man:A11S_2144"/>
<organism evidence="1 2">
    <name type="scientific">Micavibrio aeruginosavorus EPB</name>
    <dbReference type="NCBI Taxonomy" id="349215"/>
    <lineage>
        <taxon>Bacteria</taxon>
        <taxon>Pseudomonadati</taxon>
        <taxon>Bdellovibrionota</taxon>
        <taxon>Bdellovibrionia</taxon>
        <taxon>Bdellovibrionales</taxon>
        <taxon>Pseudobdellovibrionaceae</taxon>
        <taxon>Micavibrio</taxon>
    </lineage>
</organism>
<dbReference type="HOGENOM" id="CLU_051803_0_0_5"/>
<proteinExistence type="predicted"/>
<sequence>MSRAYGWNARLIIGFENAYGNAPASGAFHLVPFVSSDLDSAQGLIESNVLGLGRDPTQPYQDVINVDGDIVIPVDLRNIGHWLKAVFGAPTTTGAGPYTHEFKSGGVTLPSLAVEVGMPEIPDFPMFTGIRANSIAFNFQRSGEAQVTINLIGQGEIPQNVTHDASPAEAEYTRFSQFQGSVKQGGNPLGNVTSASVTYNNNLERIETIRDDGKIDGVDPGVAALSGNIAVRYADNSLMNTARSGVPIDMELAYKIDADRQLIIECHEVYLPKPKRSISGPNGIEASYDFQGAKDAVLGHMVTITLINDVEAY</sequence>
<dbReference type="Pfam" id="PF18906">
    <property type="entry name" value="Phage_tube_2"/>
    <property type="match status" value="1"/>
</dbReference>
<protein>
    <submittedName>
        <fullName evidence="1">Uncharacterized protein</fullName>
    </submittedName>
</protein>
<gene>
    <name evidence="1" type="ORF">A11S_2144</name>
</gene>
<dbReference type="EMBL" id="CP003538">
    <property type="protein sequence ID" value="AGH98942.1"/>
    <property type="molecule type" value="Genomic_DNA"/>
</dbReference>
<name>M4VHR7_9BACT</name>
<dbReference type="STRING" id="349215.A11S_2144"/>
<accession>M4VHR7</accession>
<dbReference type="RefSeq" id="WP_015468456.1">
    <property type="nucleotide sequence ID" value="NC_020812.1"/>
</dbReference>
<dbReference type="PATRIC" id="fig|349215.9.peg.2080"/>
<evidence type="ECO:0000313" key="1">
    <source>
        <dbReference type="EMBL" id="AGH98942.1"/>
    </source>
</evidence>
<evidence type="ECO:0000313" key="2">
    <source>
        <dbReference type="Proteomes" id="UP000011932"/>
    </source>
</evidence>
<reference evidence="1 2" key="1">
    <citation type="journal article" date="2013" name="ISME J.">
        <title>By their genes ye shall know them: genomic signatures of predatory bacteria.</title>
        <authorList>
            <person name="Pasternak Z."/>
            <person name="Pietrokovski S."/>
            <person name="Rotem O."/>
            <person name="Gophna U."/>
            <person name="Lurie-Weinberger M.N."/>
            <person name="Jurkevitch E."/>
        </authorList>
    </citation>
    <scope>NUCLEOTIDE SEQUENCE [LARGE SCALE GENOMIC DNA]</scope>
    <source>
        <strain evidence="1">EPB</strain>
    </source>
</reference>